<evidence type="ECO:0000313" key="3">
    <source>
        <dbReference type="Proteomes" id="UP000193778"/>
    </source>
</evidence>
<dbReference type="Proteomes" id="UP000193778">
    <property type="component" value="Unassembled WGS sequence"/>
</dbReference>
<protein>
    <recommendedName>
        <fullName evidence="4">SnoaL-like domain-containing protein</fullName>
    </recommendedName>
</protein>
<feature type="chain" id="PRO_5013253739" description="SnoaL-like domain-containing protein" evidence="1">
    <location>
        <begin position="21"/>
        <end position="161"/>
    </location>
</feature>
<sequence>MMRIFATLIGMTLASGLVLANPSDEPKDLAVRYLEATNEPAIAATWKDWHPEAVHTFTVKYGAGLPDEQFSYSVADWETLPDWSQDPAWAEAMQGYTETTRDAPEITSEIAEGCTEVTVVTGVGYTWDDFSGTMTQTDKFLIVSQAGRLAIRTLDTTFDYR</sequence>
<evidence type="ECO:0000313" key="2">
    <source>
        <dbReference type="EMBL" id="SLN33126.1"/>
    </source>
</evidence>
<evidence type="ECO:0000256" key="1">
    <source>
        <dbReference type="SAM" id="SignalP"/>
    </source>
</evidence>
<accession>A0A1X6YWZ9</accession>
<gene>
    <name evidence="2" type="ORF">RUM8411_01406</name>
</gene>
<keyword evidence="1" id="KW-0732">Signal</keyword>
<proteinExistence type="predicted"/>
<reference evidence="3" key="1">
    <citation type="submission" date="2017-03" db="EMBL/GenBank/DDBJ databases">
        <authorList>
            <person name="Rodrigo-Torres L."/>
            <person name="Arahal R.D."/>
            <person name="Lucena T."/>
        </authorList>
    </citation>
    <scope>NUCLEOTIDE SEQUENCE [LARGE SCALE GENOMIC DNA]</scope>
    <source>
        <strain evidence="3">CECT 8411</strain>
    </source>
</reference>
<feature type="signal peptide" evidence="1">
    <location>
        <begin position="1"/>
        <end position="20"/>
    </location>
</feature>
<evidence type="ECO:0008006" key="4">
    <source>
        <dbReference type="Google" id="ProtNLM"/>
    </source>
</evidence>
<dbReference type="RefSeq" id="WP_085821940.1">
    <property type="nucleotide sequence ID" value="NZ_FWFP01000003.1"/>
</dbReference>
<dbReference type="OrthoDB" id="7706919at2"/>
<keyword evidence="3" id="KW-1185">Reference proteome</keyword>
<dbReference type="EMBL" id="FWFP01000003">
    <property type="protein sequence ID" value="SLN33126.1"/>
    <property type="molecule type" value="Genomic_DNA"/>
</dbReference>
<name>A0A1X6YWZ9_9RHOB</name>
<dbReference type="AlphaFoldDB" id="A0A1X6YWZ9"/>
<organism evidence="2 3">
    <name type="scientific">Ruegeria meonggei</name>
    <dbReference type="NCBI Taxonomy" id="1446476"/>
    <lineage>
        <taxon>Bacteria</taxon>
        <taxon>Pseudomonadati</taxon>
        <taxon>Pseudomonadota</taxon>
        <taxon>Alphaproteobacteria</taxon>
        <taxon>Rhodobacterales</taxon>
        <taxon>Roseobacteraceae</taxon>
        <taxon>Ruegeria</taxon>
    </lineage>
</organism>